<dbReference type="CDD" id="cd07812">
    <property type="entry name" value="SRPBCC"/>
    <property type="match status" value="1"/>
</dbReference>
<keyword evidence="1" id="KW-0472">Membrane</keyword>
<feature type="transmembrane region" description="Helical" evidence="1">
    <location>
        <begin position="96"/>
        <end position="115"/>
    </location>
</feature>
<keyword evidence="3" id="KW-1185">Reference proteome</keyword>
<proteinExistence type="predicted"/>
<feature type="transmembrane region" description="Helical" evidence="1">
    <location>
        <begin position="127"/>
        <end position="149"/>
    </location>
</feature>
<organism evidence="2 3">
    <name type="scientific">[Mycobacterium] kokjensenii</name>
    <dbReference type="NCBI Taxonomy" id="3064287"/>
    <lineage>
        <taxon>Bacteria</taxon>
        <taxon>Bacillati</taxon>
        <taxon>Actinomycetota</taxon>
        <taxon>Actinomycetes</taxon>
        <taxon>Mycobacteriales</taxon>
        <taxon>Mycobacteriaceae</taxon>
        <taxon>Mycolicibacter</taxon>
    </lineage>
</organism>
<evidence type="ECO:0000256" key="1">
    <source>
        <dbReference type="SAM" id="Phobius"/>
    </source>
</evidence>
<reference evidence="2 3" key="1">
    <citation type="submission" date="2023-08" db="EMBL/GenBank/DDBJ databases">
        <authorList>
            <person name="Folkvardsen B D."/>
            <person name="Norman A."/>
        </authorList>
    </citation>
    <scope>NUCLEOTIDE SEQUENCE [LARGE SCALE GENOMIC DNA]</scope>
    <source>
        <strain evidence="2 3">Mu0083</strain>
    </source>
</reference>
<dbReference type="EMBL" id="OY726394">
    <property type="protein sequence ID" value="CAJ1497428.1"/>
    <property type="molecule type" value="Genomic_DNA"/>
</dbReference>
<protein>
    <recommendedName>
        <fullName evidence="4">Polyketide cyclase</fullName>
    </recommendedName>
</protein>
<feature type="transmembrane region" description="Helical" evidence="1">
    <location>
        <begin position="16"/>
        <end position="35"/>
    </location>
</feature>
<dbReference type="RefSeq" id="WP_308476650.1">
    <property type="nucleotide sequence ID" value="NZ_OY726394.1"/>
</dbReference>
<evidence type="ECO:0000313" key="3">
    <source>
        <dbReference type="Proteomes" id="UP001190336"/>
    </source>
</evidence>
<evidence type="ECO:0000313" key="2">
    <source>
        <dbReference type="EMBL" id="CAJ1497428.1"/>
    </source>
</evidence>
<sequence length="318" mass="33656">MVTGGESPQYRYQPTTAQWTLAGLIVAFMVGLVLVKLIKGAGLGQTSAFYIGIPTVLAVVLTLSAPSGRAIGMTVKAITILLLLAIPVLGEGFVCVFIAAPLFYAVGILVAWVVQRVRNGGGGVARIAVLPVLALAFSVEGVVPMFTFAGDNTVSASRTLQATPAEVAAALSRPLRFVDVAPTGLLAAGFPRPTSDSGGGLKVGDRRDITFTGAHHRPPVMAAHHWGEASSHLQFEVTRRGENAVRLAAVSDHTPLATWLAWRSADISWRPVDAGHTEVTWSLHYTRRLAPAWYFSPIERVVAGQAAGYLLSTLDLVS</sequence>
<dbReference type="SUPFAM" id="SSF55961">
    <property type="entry name" value="Bet v1-like"/>
    <property type="match status" value="1"/>
</dbReference>
<name>A0ABM9LDZ0_9MYCO</name>
<keyword evidence="1" id="KW-1133">Transmembrane helix</keyword>
<feature type="transmembrane region" description="Helical" evidence="1">
    <location>
        <begin position="47"/>
        <end position="65"/>
    </location>
</feature>
<dbReference type="Proteomes" id="UP001190336">
    <property type="component" value="Chromosome"/>
</dbReference>
<accession>A0ABM9LDZ0</accession>
<evidence type="ECO:0008006" key="4">
    <source>
        <dbReference type="Google" id="ProtNLM"/>
    </source>
</evidence>
<keyword evidence="1" id="KW-0812">Transmembrane</keyword>
<gene>
    <name evidence="2" type="ORF">MU0083_001669</name>
</gene>